<dbReference type="PANTHER" id="PTHR11246:SF28">
    <property type="entry name" value="CROOKED NECK PROTEIN"/>
    <property type="match status" value="1"/>
</dbReference>
<gene>
    <name evidence="8" type="ORF">RDI58_025429</name>
</gene>
<protein>
    <recommendedName>
        <fullName evidence="7">Pre-mRNA-splicing factor Syf1/CRNKL1-like C-terminal HAT-repeats domain-containing protein</fullName>
    </recommendedName>
</protein>
<dbReference type="Proteomes" id="UP001371456">
    <property type="component" value="Unassembled WGS sequence"/>
</dbReference>
<dbReference type="GO" id="GO:0071007">
    <property type="term" value="C:U2-type catalytic step 2 spliceosome"/>
    <property type="evidence" value="ECO:0007669"/>
    <property type="project" value="TreeGrafter"/>
</dbReference>
<accession>A0AAN8T520</accession>
<reference evidence="8 9" key="1">
    <citation type="submission" date="2024-02" db="EMBL/GenBank/DDBJ databases">
        <title>de novo genome assembly of Solanum bulbocastanum strain 11H21.</title>
        <authorList>
            <person name="Hosaka A.J."/>
        </authorList>
    </citation>
    <scope>NUCLEOTIDE SEQUENCE [LARGE SCALE GENOMIC DNA]</scope>
    <source>
        <tissue evidence="8">Young leaves</tissue>
    </source>
</reference>
<proteinExistence type="inferred from homology"/>
<feature type="domain" description="Pre-mRNA-splicing factor Syf1/CRNKL1-like C-terminal HAT-repeats" evidence="7">
    <location>
        <begin position="70"/>
        <end position="131"/>
    </location>
</feature>
<comment type="similarity">
    <text evidence="2">Belongs to the crooked-neck family.</text>
</comment>
<dbReference type="InterPro" id="IPR045075">
    <property type="entry name" value="Syf1-like"/>
</dbReference>
<evidence type="ECO:0000256" key="4">
    <source>
        <dbReference type="ARBA" id="ARBA00022737"/>
    </source>
</evidence>
<dbReference type="Gene3D" id="1.25.40.10">
    <property type="entry name" value="Tetratricopeptide repeat domain"/>
    <property type="match status" value="1"/>
</dbReference>
<dbReference type="SUPFAM" id="SSF48452">
    <property type="entry name" value="TPR-like"/>
    <property type="match status" value="1"/>
</dbReference>
<keyword evidence="6" id="KW-0539">Nucleus</keyword>
<dbReference type="GO" id="GO:0071014">
    <property type="term" value="C:post-mRNA release spliceosomal complex"/>
    <property type="evidence" value="ECO:0007669"/>
    <property type="project" value="TreeGrafter"/>
</dbReference>
<dbReference type="AlphaFoldDB" id="A0AAN8T520"/>
<dbReference type="InterPro" id="IPR011990">
    <property type="entry name" value="TPR-like_helical_dom_sf"/>
</dbReference>
<organism evidence="8 9">
    <name type="scientific">Solanum bulbocastanum</name>
    <name type="common">Wild potato</name>
    <dbReference type="NCBI Taxonomy" id="147425"/>
    <lineage>
        <taxon>Eukaryota</taxon>
        <taxon>Viridiplantae</taxon>
        <taxon>Streptophyta</taxon>
        <taxon>Embryophyta</taxon>
        <taxon>Tracheophyta</taxon>
        <taxon>Spermatophyta</taxon>
        <taxon>Magnoliopsida</taxon>
        <taxon>eudicotyledons</taxon>
        <taxon>Gunneridae</taxon>
        <taxon>Pentapetalae</taxon>
        <taxon>asterids</taxon>
        <taxon>lamiids</taxon>
        <taxon>Solanales</taxon>
        <taxon>Solanaceae</taxon>
        <taxon>Solanoideae</taxon>
        <taxon>Solaneae</taxon>
        <taxon>Solanum</taxon>
    </lineage>
</organism>
<keyword evidence="3" id="KW-0507">mRNA processing</keyword>
<evidence type="ECO:0000256" key="6">
    <source>
        <dbReference type="ARBA" id="ARBA00023242"/>
    </source>
</evidence>
<dbReference type="EMBL" id="JBANQN010000010">
    <property type="protein sequence ID" value="KAK6778711.1"/>
    <property type="molecule type" value="Genomic_DNA"/>
</dbReference>
<evidence type="ECO:0000313" key="8">
    <source>
        <dbReference type="EMBL" id="KAK6778711.1"/>
    </source>
</evidence>
<keyword evidence="4" id="KW-0677">Repeat</keyword>
<evidence type="ECO:0000259" key="7">
    <source>
        <dbReference type="Pfam" id="PF23231"/>
    </source>
</evidence>
<keyword evidence="5" id="KW-0508">mRNA splicing</keyword>
<dbReference type="InterPro" id="IPR055430">
    <property type="entry name" value="HAT_Syf1_CNRKL1_C"/>
</dbReference>
<comment type="caution">
    <text evidence="8">The sequence shown here is derived from an EMBL/GenBank/DDBJ whole genome shotgun (WGS) entry which is preliminary data.</text>
</comment>
<evidence type="ECO:0000256" key="2">
    <source>
        <dbReference type="ARBA" id="ARBA00008644"/>
    </source>
</evidence>
<dbReference type="SMART" id="SM00386">
    <property type="entry name" value="HAT"/>
    <property type="match status" value="2"/>
</dbReference>
<dbReference type="InterPro" id="IPR003107">
    <property type="entry name" value="HAT"/>
</dbReference>
<dbReference type="PANTHER" id="PTHR11246">
    <property type="entry name" value="PRE-MRNA SPLICING FACTOR"/>
    <property type="match status" value="1"/>
</dbReference>
<dbReference type="GO" id="GO:0000974">
    <property type="term" value="C:Prp19 complex"/>
    <property type="evidence" value="ECO:0007669"/>
    <property type="project" value="TreeGrafter"/>
</dbReference>
<evidence type="ECO:0000256" key="1">
    <source>
        <dbReference type="ARBA" id="ARBA00004123"/>
    </source>
</evidence>
<sequence length="132" mass="15563">MASVSLARAMRVKNKTAAPIQITAEQILRGARERQESEIRLPKQKITDPTEVADYLLRKRKEFESLISRVGWNKSVWVKYAEWEESQKDLKRARSIWERALGVDALNRDHTIWLKYVDLEMKNKFVNHARNL</sequence>
<comment type="subcellular location">
    <subcellularLocation>
        <location evidence="1">Nucleus</location>
    </subcellularLocation>
</comment>
<name>A0AAN8T520_SOLBU</name>
<dbReference type="Pfam" id="PF23231">
    <property type="entry name" value="HAT_Syf1_CNRKL1_C"/>
    <property type="match status" value="1"/>
</dbReference>
<keyword evidence="9" id="KW-1185">Reference proteome</keyword>
<evidence type="ECO:0000256" key="3">
    <source>
        <dbReference type="ARBA" id="ARBA00022664"/>
    </source>
</evidence>
<dbReference type="GO" id="GO:0000245">
    <property type="term" value="P:spliceosomal complex assembly"/>
    <property type="evidence" value="ECO:0007669"/>
    <property type="project" value="TreeGrafter"/>
</dbReference>
<evidence type="ECO:0000256" key="5">
    <source>
        <dbReference type="ARBA" id="ARBA00023187"/>
    </source>
</evidence>
<dbReference type="GO" id="GO:0071011">
    <property type="term" value="C:precatalytic spliceosome"/>
    <property type="evidence" value="ECO:0007669"/>
    <property type="project" value="TreeGrafter"/>
</dbReference>
<evidence type="ECO:0000313" key="9">
    <source>
        <dbReference type="Proteomes" id="UP001371456"/>
    </source>
</evidence>